<feature type="signal peptide" evidence="2">
    <location>
        <begin position="1"/>
        <end position="26"/>
    </location>
</feature>
<accession>A0ABQ8JDD0</accession>
<keyword evidence="2" id="KW-0732">Signal</keyword>
<keyword evidence="4" id="KW-1185">Reference proteome</keyword>
<sequence>MYFKQVFLKLIIGFSFFLLFIECTVEQPHWSVNNIQFSNMIRPQLLSQTSFSSNIGKESKPNRMPKMHSQRTLKPSMKQAKFHRVASDRNSNARRMGLFSRYLKERQNQRHLSAFLMSSFGSKVVNGNIE</sequence>
<evidence type="ECO:0000256" key="1">
    <source>
        <dbReference type="SAM" id="MobiDB-lite"/>
    </source>
</evidence>
<evidence type="ECO:0000256" key="2">
    <source>
        <dbReference type="SAM" id="SignalP"/>
    </source>
</evidence>
<feature type="region of interest" description="Disordered" evidence="1">
    <location>
        <begin position="54"/>
        <end position="76"/>
    </location>
</feature>
<evidence type="ECO:0000313" key="3">
    <source>
        <dbReference type="EMBL" id="KAH9420622.1"/>
    </source>
</evidence>
<dbReference type="EMBL" id="NJHN03000047">
    <property type="protein sequence ID" value="KAH9420622.1"/>
    <property type="molecule type" value="Genomic_DNA"/>
</dbReference>
<evidence type="ECO:0000313" key="4">
    <source>
        <dbReference type="Proteomes" id="UP000887458"/>
    </source>
</evidence>
<name>A0ABQ8JDD0_DERPT</name>
<gene>
    <name evidence="3" type="ORF">DERP_001050</name>
</gene>
<organism evidence="3 4">
    <name type="scientific">Dermatophagoides pteronyssinus</name>
    <name type="common">European house dust mite</name>
    <dbReference type="NCBI Taxonomy" id="6956"/>
    <lineage>
        <taxon>Eukaryota</taxon>
        <taxon>Metazoa</taxon>
        <taxon>Ecdysozoa</taxon>
        <taxon>Arthropoda</taxon>
        <taxon>Chelicerata</taxon>
        <taxon>Arachnida</taxon>
        <taxon>Acari</taxon>
        <taxon>Acariformes</taxon>
        <taxon>Sarcoptiformes</taxon>
        <taxon>Astigmata</taxon>
        <taxon>Psoroptidia</taxon>
        <taxon>Analgoidea</taxon>
        <taxon>Pyroglyphidae</taxon>
        <taxon>Dermatophagoidinae</taxon>
        <taxon>Dermatophagoides</taxon>
    </lineage>
</organism>
<reference evidence="3 4" key="2">
    <citation type="journal article" date="2022" name="Mol. Biol. Evol.">
        <title>Comparative Genomics Reveals Insights into the Divergent Evolution of Astigmatic Mites and Household Pest Adaptations.</title>
        <authorList>
            <person name="Xiong Q."/>
            <person name="Wan A.T."/>
            <person name="Liu X."/>
            <person name="Fung C.S."/>
            <person name="Xiao X."/>
            <person name="Malainual N."/>
            <person name="Hou J."/>
            <person name="Wang L."/>
            <person name="Wang M."/>
            <person name="Yang K.Y."/>
            <person name="Cui Y."/>
            <person name="Leung E.L."/>
            <person name="Nong W."/>
            <person name="Shin S.K."/>
            <person name="Au S.W."/>
            <person name="Jeong K.Y."/>
            <person name="Chew F.T."/>
            <person name="Hui J.H."/>
            <person name="Leung T.F."/>
            <person name="Tungtrongchitr A."/>
            <person name="Zhong N."/>
            <person name="Liu Z."/>
            <person name="Tsui S.K."/>
        </authorList>
    </citation>
    <scope>NUCLEOTIDE SEQUENCE [LARGE SCALE GENOMIC DNA]</scope>
    <source>
        <strain evidence="3">Derp</strain>
    </source>
</reference>
<proteinExistence type="predicted"/>
<feature type="chain" id="PRO_5045281823" evidence="2">
    <location>
        <begin position="27"/>
        <end position="130"/>
    </location>
</feature>
<comment type="caution">
    <text evidence="3">The sequence shown here is derived from an EMBL/GenBank/DDBJ whole genome shotgun (WGS) entry which is preliminary data.</text>
</comment>
<reference evidence="3 4" key="1">
    <citation type="journal article" date="2018" name="J. Allergy Clin. Immunol.">
        <title>High-quality assembly of Dermatophagoides pteronyssinus genome and transcriptome reveals a wide range of novel allergens.</title>
        <authorList>
            <person name="Liu X.Y."/>
            <person name="Yang K.Y."/>
            <person name="Wang M.Q."/>
            <person name="Kwok J.S."/>
            <person name="Zeng X."/>
            <person name="Yang Z."/>
            <person name="Xiao X.J."/>
            <person name="Lau C.P."/>
            <person name="Li Y."/>
            <person name="Huang Z.M."/>
            <person name="Ba J.G."/>
            <person name="Yim A.K."/>
            <person name="Ouyang C.Y."/>
            <person name="Ngai S.M."/>
            <person name="Chan T.F."/>
            <person name="Leung E.L."/>
            <person name="Liu L."/>
            <person name="Liu Z.G."/>
            <person name="Tsui S.K."/>
        </authorList>
    </citation>
    <scope>NUCLEOTIDE SEQUENCE [LARGE SCALE GENOMIC DNA]</scope>
    <source>
        <strain evidence="3">Derp</strain>
    </source>
</reference>
<dbReference type="Proteomes" id="UP000887458">
    <property type="component" value="Unassembled WGS sequence"/>
</dbReference>
<protein>
    <submittedName>
        <fullName evidence="3">Uncharacterized protein</fullName>
    </submittedName>
</protein>